<gene>
    <name evidence="2" type="ORF">C900_02613</name>
</gene>
<dbReference type="EMBL" id="AMZN01000004">
    <property type="protein sequence ID" value="ELR73528.1"/>
    <property type="molecule type" value="Genomic_DNA"/>
</dbReference>
<evidence type="ECO:0000256" key="1">
    <source>
        <dbReference type="SAM" id="MobiDB-lite"/>
    </source>
</evidence>
<dbReference type="AlphaFoldDB" id="L8JZE2"/>
<protein>
    <submittedName>
        <fullName evidence="2">Uncharacterized protein</fullName>
    </submittedName>
</protein>
<comment type="caution">
    <text evidence="2">The sequence shown here is derived from an EMBL/GenBank/DDBJ whole genome shotgun (WGS) entry which is preliminary data.</text>
</comment>
<proteinExistence type="predicted"/>
<evidence type="ECO:0000313" key="2">
    <source>
        <dbReference type="EMBL" id="ELR73528.1"/>
    </source>
</evidence>
<evidence type="ECO:0000313" key="3">
    <source>
        <dbReference type="Proteomes" id="UP000011135"/>
    </source>
</evidence>
<organism evidence="2 3">
    <name type="scientific">Fulvivirga imtechensis AK7</name>
    <dbReference type="NCBI Taxonomy" id="1237149"/>
    <lineage>
        <taxon>Bacteria</taxon>
        <taxon>Pseudomonadati</taxon>
        <taxon>Bacteroidota</taxon>
        <taxon>Cytophagia</taxon>
        <taxon>Cytophagales</taxon>
        <taxon>Fulvivirgaceae</taxon>
        <taxon>Fulvivirga</taxon>
    </lineage>
</organism>
<feature type="region of interest" description="Disordered" evidence="1">
    <location>
        <begin position="167"/>
        <end position="245"/>
    </location>
</feature>
<feature type="compositionally biased region" description="Basic residues" evidence="1">
    <location>
        <begin position="173"/>
        <end position="197"/>
    </location>
</feature>
<name>L8JZE2_9BACT</name>
<reference evidence="2 3" key="1">
    <citation type="submission" date="2012-12" db="EMBL/GenBank/DDBJ databases">
        <title>Genome assembly of Fulvivirga imtechensis AK7.</title>
        <authorList>
            <person name="Nupur N."/>
            <person name="Khatri I."/>
            <person name="Kumar R."/>
            <person name="Subramanian S."/>
            <person name="Pinnaka A."/>
        </authorList>
    </citation>
    <scope>NUCLEOTIDE SEQUENCE [LARGE SCALE GENOMIC DNA]</scope>
    <source>
        <strain evidence="2 3">AK7</strain>
    </source>
</reference>
<sequence>MASILIMVWYNQTLSAMKKMILFLLLSTGVSLQGKAQHFIASFGVEHSWDIPTHISNVVYDHYYGYEWVHASRAYHSGGLFFDVVLQRGDMFVELTIRKDGYITRNFVRDYYPLHDHVCSSHCGYHATYYRTHYKSCHSSHHHGHNHVAYVYRPYGYHHTHSTHYVYKSNGQGHKHGHGTGHNNKGGHGHKHNKPQNHSRPDDDGYRERRDRYHNSRESHYNGDHKGREKGKSEQGRAVYVKRGR</sequence>
<dbReference type="Proteomes" id="UP000011135">
    <property type="component" value="Unassembled WGS sequence"/>
</dbReference>
<feature type="compositionally biased region" description="Basic and acidic residues" evidence="1">
    <location>
        <begin position="199"/>
        <end position="235"/>
    </location>
</feature>
<keyword evidence="3" id="KW-1185">Reference proteome</keyword>
<accession>L8JZE2</accession>